<evidence type="ECO:0000256" key="2">
    <source>
        <dbReference type="ARBA" id="ARBA00022614"/>
    </source>
</evidence>
<dbReference type="InterPro" id="IPR035897">
    <property type="entry name" value="Toll_tir_struct_dom_sf"/>
</dbReference>
<evidence type="ECO:0000256" key="4">
    <source>
        <dbReference type="ARBA" id="ARBA00022801"/>
    </source>
</evidence>
<dbReference type="InterPro" id="IPR045344">
    <property type="entry name" value="C-JID"/>
</dbReference>
<dbReference type="HOGENOM" id="CLU_001561_0_0_1"/>
<evidence type="ECO:0000256" key="1">
    <source>
        <dbReference type="ARBA" id="ARBA00011982"/>
    </source>
</evidence>
<dbReference type="GO" id="GO:0007165">
    <property type="term" value="P:signal transduction"/>
    <property type="evidence" value="ECO:0007669"/>
    <property type="project" value="InterPro"/>
</dbReference>
<dbReference type="SUPFAM" id="SSF52058">
    <property type="entry name" value="L domain-like"/>
    <property type="match status" value="2"/>
</dbReference>
<evidence type="ECO:0000256" key="6">
    <source>
        <dbReference type="ARBA" id="ARBA00023027"/>
    </source>
</evidence>
<evidence type="ECO:0000256" key="3">
    <source>
        <dbReference type="ARBA" id="ARBA00022737"/>
    </source>
</evidence>
<dbReference type="InterPro" id="IPR027417">
    <property type="entry name" value="P-loop_NTPase"/>
</dbReference>
<dbReference type="GO" id="GO:0061809">
    <property type="term" value="F:NAD+ nucleosidase activity, cyclic ADP-ribose generating"/>
    <property type="evidence" value="ECO:0007669"/>
    <property type="project" value="UniProtKB-EC"/>
</dbReference>
<dbReference type="PRINTS" id="PR00364">
    <property type="entry name" value="DISEASERSIST"/>
</dbReference>
<reference evidence="10" key="3">
    <citation type="submission" date="2015-04" db="UniProtKB">
        <authorList>
            <consortium name="EnsemblPlants"/>
        </authorList>
    </citation>
    <scope>IDENTIFICATION</scope>
    <source>
        <strain evidence="10">cv. Jemalong A17</strain>
    </source>
</reference>
<dbReference type="InterPro" id="IPR000157">
    <property type="entry name" value="TIR_dom"/>
</dbReference>
<dbReference type="Pfam" id="PF00931">
    <property type="entry name" value="NB-ARC"/>
    <property type="match status" value="1"/>
</dbReference>
<evidence type="ECO:0000313" key="11">
    <source>
        <dbReference type="Proteomes" id="UP000002051"/>
    </source>
</evidence>
<evidence type="ECO:0000313" key="10">
    <source>
        <dbReference type="EnsemblPlants" id="KEH20846"/>
    </source>
</evidence>
<dbReference type="EMBL" id="CM001224">
    <property type="protein sequence ID" value="KEH20846.1"/>
    <property type="molecule type" value="Genomic_DNA"/>
</dbReference>
<proteinExistence type="predicted"/>
<keyword evidence="5" id="KW-0611">Plant defense</keyword>
<reference evidence="9 11" key="2">
    <citation type="journal article" date="2014" name="BMC Genomics">
        <title>An improved genome release (version Mt4.0) for the model legume Medicago truncatula.</title>
        <authorList>
            <person name="Tang H."/>
            <person name="Krishnakumar V."/>
            <person name="Bidwell S."/>
            <person name="Rosen B."/>
            <person name="Chan A."/>
            <person name="Zhou S."/>
            <person name="Gentzbittel L."/>
            <person name="Childs K.L."/>
            <person name="Yandell M."/>
            <person name="Gundlach H."/>
            <person name="Mayer K.F."/>
            <person name="Schwartz D.C."/>
            <person name="Town C.D."/>
        </authorList>
    </citation>
    <scope>GENOME REANNOTATION</scope>
    <source>
        <strain evidence="9">A17</strain>
        <strain evidence="10 11">cv. Jemalong A17</strain>
    </source>
</reference>
<dbReference type="PANTHER" id="PTHR11017">
    <property type="entry name" value="LEUCINE-RICH REPEAT-CONTAINING PROTEIN"/>
    <property type="match status" value="1"/>
</dbReference>
<keyword evidence="2" id="KW-0433">Leucine-rich repeat</keyword>
<dbReference type="Pfam" id="PF07725">
    <property type="entry name" value="LRR_3"/>
    <property type="match status" value="1"/>
</dbReference>
<dbReference type="Proteomes" id="UP000002051">
    <property type="component" value="Chromosome 8"/>
</dbReference>
<dbReference type="Gene3D" id="3.80.10.10">
    <property type="entry name" value="Ribonuclease Inhibitor"/>
    <property type="match status" value="2"/>
</dbReference>
<dbReference type="EnsemblPlants" id="KEH20846">
    <property type="protein sequence ID" value="KEH20846"/>
    <property type="gene ID" value="MTR_8g090280"/>
</dbReference>
<dbReference type="PANTHER" id="PTHR11017:SF568">
    <property type="entry name" value="ADP-RIBOSYL CYCLASE_CYCLIC ADP-RIBOSE HYDROLASE"/>
    <property type="match status" value="1"/>
</dbReference>
<dbReference type="PROSITE" id="PS50104">
    <property type="entry name" value="TIR"/>
    <property type="match status" value="1"/>
</dbReference>
<dbReference type="EC" id="3.2.2.6" evidence="1"/>
<sequence length="1045" mass="119942">MEVSALTIFRGEDTRDNFTSHLYAELHGKNIETFIDYRLGRGEEISPALDKAIEESTIYVVILSEKYASSTWCLDEFTKILECKERYGREVIPVFYKVDPSTVRHQRESYAEAFVKHQQRYSCRVDEWKAALNQVAGLSGWDSQVTRPEHTLTEIVKDILRKLNHRVLSDYEGMIGIEKHIEKIQSLLLLESATVRIIGIRGMGGIGKTTIANAIYHQFSTQFSSKSIILNAQQEIERAGLRHVQRKYLSQLLEEDITSSGFKFSYIPRLQRGKVLLVLDDVNDSDQLEGLIGRSTFLALGVESLTKKAWESELQKLEKLPDLKTFKVLKLSYDELDGEQKDIFVDIACFYRGHLENVVAQTLDSCGFSAHIGMDILKERCLISILEGRIVMHDLIQEMGHEIVHQECVNDPGKRSRLWKPDDIYEVLRKNKGTDAIQCIFLDTCKIKKIELHVETFKKMHNLRIIQFYNPSSPSRINSNVILPTFLKILPDDLKFLRWDSFPQRSLPLEFCPENLVKLDMPHSRLEQLWEGDQLRSVSLPSNILSTSSGLVVLYGCRNLEMLLISCRTDVVQSYSCSHFDGFWDWEAIGNFKDKDKVAILSRGMEPSKNAGGYEIGEYYTFEFNPTADADRYEKEEPSDNICLLNMKVMIKTTPSLYRSINELCWLDISNCESLTCLPAELFNLNSLRRLYLGGCLKLEELPEIEETMENLTVLILDKTAIKELPSSLHHLVRLEELSLQMCTRLETIPSSIGSLSKLFKLDLTYCESLETFPSSIFNLKLTKLDLHGCTMLSTFPEILEPSESFAHVNLTKTAIKDLPSSLEFLVGLQTLRLRLCSNLVSLPNGIVNLNRLSLLDFSDCCRLTGIPNNIGHLSSLTELSPQESSIVNLPERSAVPGWFPYRCQGNFVIMNEDSLYPRGKNSLVGFALCVVLGRVDYTRTRGSKFTYRLSFESEGQRHFLPNHDLKSYFHWKGRDRFSVQDHTFLWKYQLDFERIGSKLFHAQHFAFEIHQDYHHHLRFQNHYLSGFQSTVKVKECGICPLYTK</sequence>
<dbReference type="Pfam" id="PF20160">
    <property type="entry name" value="C-JID"/>
    <property type="match status" value="1"/>
</dbReference>
<comment type="catalytic activity">
    <reaction evidence="7">
        <text>NAD(+) + H2O = ADP-D-ribose + nicotinamide + H(+)</text>
        <dbReference type="Rhea" id="RHEA:16301"/>
        <dbReference type="ChEBI" id="CHEBI:15377"/>
        <dbReference type="ChEBI" id="CHEBI:15378"/>
        <dbReference type="ChEBI" id="CHEBI:17154"/>
        <dbReference type="ChEBI" id="CHEBI:57540"/>
        <dbReference type="ChEBI" id="CHEBI:57967"/>
        <dbReference type="EC" id="3.2.2.6"/>
    </reaction>
    <physiologicalReaction direction="left-to-right" evidence="7">
        <dbReference type="Rhea" id="RHEA:16302"/>
    </physiologicalReaction>
</comment>
<dbReference type="Pfam" id="PF01582">
    <property type="entry name" value="TIR"/>
    <property type="match status" value="1"/>
</dbReference>
<keyword evidence="3" id="KW-0677">Repeat</keyword>
<dbReference type="SUPFAM" id="SSF52540">
    <property type="entry name" value="P-loop containing nucleoside triphosphate hydrolases"/>
    <property type="match status" value="1"/>
</dbReference>
<evidence type="ECO:0000313" key="9">
    <source>
        <dbReference type="EMBL" id="KEH20846.1"/>
    </source>
</evidence>
<organism evidence="9 11">
    <name type="scientific">Medicago truncatula</name>
    <name type="common">Barrel medic</name>
    <name type="synonym">Medicago tribuloides</name>
    <dbReference type="NCBI Taxonomy" id="3880"/>
    <lineage>
        <taxon>Eukaryota</taxon>
        <taxon>Viridiplantae</taxon>
        <taxon>Streptophyta</taxon>
        <taxon>Embryophyta</taxon>
        <taxon>Tracheophyta</taxon>
        <taxon>Spermatophyta</taxon>
        <taxon>Magnoliopsida</taxon>
        <taxon>eudicotyledons</taxon>
        <taxon>Gunneridae</taxon>
        <taxon>Pentapetalae</taxon>
        <taxon>rosids</taxon>
        <taxon>fabids</taxon>
        <taxon>Fabales</taxon>
        <taxon>Fabaceae</taxon>
        <taxon>Papilionoideae</taxon>
        <taxon>50 kb inversion clade</taxon>
        <taxon>NPAAA clade</taxon>
        <taxon>Hologalegina</taxon>
        <taxon>IRL clade</taxon>
        <taxon>Trifolieae</taxon>
        <taxon>Medicago</taxon>
    </lineage>
</organism>
<dbReference type="AlphaFoldDB" id="A0A072TUM4"/>
<dbReference type="Gene3D" id="3.40.50.300">
    <property type="entry name" value="P-loop containing nucleotide triphosphate hydrolases"/>
    <property type="match status" value="1"/>
</dbReference>
<keyword evidence="11" id="KW-1185">Reference proteome</keyword>
<dbReference type="Gene3D" id="3.40.50.10140">
    <property type="entry name" value="Toll/interleukin-1 receptor homology (TIR) domain"/>
    <property type="match status" value="1"/>
</dbReference>
<dbReference type="GO" id="GO:0006952">
    <property type="term" value="P:defense response"/>
    <property type="evidence" value="ECO:0007669"/>
    <property type="project" value="UniProtKB-KW"/>
</dbReference>
<keyword evidence="4" id="KW-0378">Hydrolase</keyword>
<dbReference type="InterPro" id="IPR036390">
    <property type="entry name" value="WH_DNA-bd_sf"/>
</dbReference>
<protein>
    <recommendedName>
        <fullName evidence="1">ADP-ribosyl cyclase/cyclic ADP-ribose hydrolase</fullName>
        <ecNumber evidence="1">3.2.2.6</ecNumber>
    </recommendedName>
</protein>
<dbReference type="FunFam" id="3.40.50.10140:FF:000007">
    <property type="entry name" value="Disease resistance protein (TIR-NBS-LRR class)"/>
    <property type="match status" value="1"/>
</dbReference>
<dbReference type="InterPro" id="IPR032675">
    <property type="entry name" value="LRR_dom_sf"/>
</dbReference>
<reference evidence="9 11" key="1">
    <citation type="journal article" date="2011" name="Nature">
        <title>The Medicago genome provides insight into the evolution of rhizobial symbioses.</title>
        <authorList>
            <person name="Young N.D."/>
            <person name="Debelle F."/>
            <person name="Oldroyd G.E."/>
            <person name="Geurts R."/>
            <person name="Cannon S.B."/>
            <person name="Udvardi M.K."/>
            <person name="Benedito V.A."/>
            <person name="Mayer K.F."/>
            <person name="Gouzy J."/>
            <person name="Schoof H."/>
            <person name="Van de Peer Y."/>
            <person name="Proost S."/>
            <person name="Cook D.R."/>
            <person name="Meyers B.C."/>
            <person name="Spannagl M."/>
            <person name="Cheung F."/>
            <person name="De Mita S."/>
            <person name="Krishnakumar V."/>
            <person name="Gundlach H."/>
            <person name="Zhou S."/>
            <person name="Mudge J."/>
            <person name="Bharti A.K."/>
            <person name="Murray J.D."/>
            <person name="Naoumkina M.A."/>
            <person name="Rosen B."/>
            <person name="Silverstein K.A."/>
            <person name="Tang H."/>
            <person name="Rombauts S."/>
            <person name="Zhao P.X."/>
            <person name="Zhou P."/>
            <person name="Barbe V."/>
            <person name="Bardou P."/>
            <person name="Bechner M."/>
            <person name="Bellec A."/>
            <person name="Berger A."/>
            <person name="Berges H."/>
            <person name="Bidwell S."/>
            <person name="Bisseling T."/>
            <person name="Choisne N."/>
            <person name="Couloux A."/>
            <person name="Denny R."/>
            <person name="Deshpande S."/>
            <person name="Dai X."/>
            <person name="Doyle J.J."/>
            <person name="Dudez A.M."/>
            <person name="Farmer A.D."/>
            <person name="Fouteau S."/>
            <person name="Franken C."/>
            <person name="Gibelin C."/>
            <person name="Gish J."/>
            <person name="Goldstein S."/>
            <person name="Gonzalez A.J."/>
            <person name="Green P.J."/>
            <person name="Hallab A."/>
            <person name="Hartog M."/>
            <person name="Hua A."/>
            <person name="Humphray S.J."/>
            <person name="Jeong D.H."/>
            <person name="Jing Y."/>
            <person name="Jocker A."/>
            <person name="Kenton S.M."/>
            <person name="Kim D.J."/>
            <person name="Klee K."/>
            <person name="Lai H."/>
            <person name="Lang C."/>
            <person name="Lin S."/>
            <person name="Macmil S.L."/>
            <person name="Magdelenat G."/>
            <person name="Matthews L."/>
            <person name="McCorrison J."/>
            <person name="Monaghan E.L."/>
            <person name="Mun J.H."/>
            <person name="Najar F.Z."/>
            <person name="Nicholson C."/>
            <person name="Noirot C."/>
            <person name="O'Bleness M."/>
            <person name="Paule C.R."/>
            <person name="Poulain J."/>
            <person name="Prion F."/>
            <person name="Qin B."/>
            <person name="Qu C."/>
            <person name="Retzel E.F."/>
            <person name="Riddle C."/>
            <person name="Sallet E."/>
            <person name="Samain S."/>
            <person name="Samson N."/>
            <person name="Sanders I."/>
            <person name="Saurat O."/>
            <person name="Scarpelli C."/>
            <person name="Schiex T."/>
            <person name="Segurens B."/>
            <person name="Severin A.J."/>
            <person name="Sherrier D.J."/>
            <person name="Shi R."/>
            <person name="Sims S."/>
            <person name="Singer S.R."/>
            <person name="Sinharoy S."/>
            <person name="Sterck L."/>
            <person name="Viollet A."/>
            <person name="Wang B.B."/>
            <person name="Wang K."/>
            <person name="Wang M."/>
            <person name="Wang X."/>
            <person name="Warfsmann J."/>
            <person name="Weissenbach J."/>
            <person name="White D.D."/>
            <person name="White J.D."/>
            <person name="Wiley G.B."/>
            <person name="Wincker P."/>
            <person name="Xing Y."/>
            <person name="Yang L."/>
            <person name="Yao Z."/>
            <person name="Ying F."/>
            <person name="Zhai J."/>
            <person name="Zhou L."/>
            <person name="Zuber A."/>
            <person name="Denarie J."/>
            <person name="Dixon R.A."/>
            <person name="May G.D."/>
            <person name="Schwartz D.C."/>
            <person name="Rogers J."/>
            <person name="Quetier F."/>
            <person name="Town C.D."/>
            <person name="Roe B.A."/>
        </authorList>
    </citation>
    <scope>NUCLEOTIDE SEQUENCE [LARGE SCALE GENOMIC DNA]</scope>
    <source>
        <strain evidence="9">A17</strain>
        <strain evidence="10 11">cv. Jemalong A17</strain>
    </source>
</reference>
<dbReference type="InterPro" id="IPR011713">
    <property type="entry name" value="Leu-rich_rpt_3"/>
</dbReference>
<gene>
    <name evidence="9" type="ordered locus">MTR_8g090280</name>
</gene>
<dbReference type="SUPFAM" id="SSF46785">
    <property type="entry name" value="Winged helix' DNA-binding domain"/>
    <property type="match status" value="1"/>
</dbReference>
<accession>A0A072TUM4</accession>
<dbReference type="InterPro" id="IPR002182">
    <property type="entry name" value="NB-ARC"/>
</dbReference>
<evidence type="ECO:0000256" key="7">
    <source>
        <dbReference type="ARBA" id="ARBA00047304"/>
    </source>
</evidence>
<dbReference type="Pfam" id="PF23282">
    <property type="entry name" value="WHD_ROQ1"/>
    <property type="match status" value="1"/>
</dbReference>
<dbReference type="GO" id="GO:0043531">
    <property type="term" value="F:ADP binding"/>
    <property type="evidence" value="ECO:0007669"/>
    <property type="project" value="InterPro"/>
</dbReference>
<dbReference type="InterPro" id="IPR058192">
    <property type="entry name" value="WHD_ROQ1-like"/>
</dbReference>
<evidence type="ECO:0000256" key="5">
    <source>
        <dbReference type="ARBA" id="ARBA00022821"/>
    </source>
</evidence>
<dbReference type="SUPFAM" id="SSF52200">
    <property type="entry name" value="Toll/Interleukin receptor TIR domain"/>
    <property type="match status" value="1"/>
</dbReference>
<keyword evidence="6" id="KW-0520">NAD</keyword>
<evidence type="ECO:0000259" key="8">
    <source>
        <dbReference type="PROSITE" id="PS50104"/>
    </source>
</evidence>
<name>A0A072TUM4_MEDTR</name>
<dbReference type="SMART" id="SM00255">
    <property type="entry name" value="TIR"/>
    <property type="match status" value="1"/>
</dbReference>
<dbReference type="InterPro" id="IPR044974">
    <property type="entry name" value="Disease_R_plants"/>
</dbReference>
<feature type="domain" description="TIR" evidence="8">
    <location>
        <begin position="1"/>
        <end position="163"/>
    </location>
</feature>